<reference evidence="3" key="1">
    <citation type="submission" date="2023-06" db="EMBL/GenBank/DDBJ databases">
        <title>Genome-scale phylogeny and comparative genomics of the fungal order Sordariales.</title>
        <authorList>
            <consortium name="Lawrence Berkeley National Laboratory"/>
            <person name="Hensen N."/>
            <person name="Bonometti L."/>
            <person name="Westerberg I."/>
            <person name="Brannstrom I.O."/>
            <person name="Guillou S."/>
            <person name="Cros-Aarteil S."/>
            <person name="Calhoun S."/>
            <person name="Haridas S."/>
            <person name="Kuo A."/>
            <person name="Mondo S."/>
            <person name="Pangilinan J."/>
            <person name="Riley R."/>
            <person name="Labutti K."/>
            <person name="Andreopoulos B."/>
            <person name="Lipzen A."/>
            <person name="Chen C."/>
            <person name="Yanf M."/>
            <person name="Daum C."/>
            <person name="Ng V."/>
            <person name="Clum A."/>
            <person name="Steindorff A."/>
            <person name="Ohm R."/>
            <person name="Martin F."/>
            <person name="Silar P."/>
            <person name="Natvig D."/>
            <person name="Lalanne C."/>
            <person name="Gautier V."/>
            <person name="Ament-Velasquez S.L."/>
            <person name="Kruys A."/>
            <person name="Hutchinson M.I."/>
            <person name="Powell A.J."/>
            <person name="Barry K."/>
            <person name="Miller A.N."/>
            <person name="Grigoriev I.V."/>
            <person name="Debuchy R."/>
            <person name="Gladieux P."/>
            <person name="Thoren M.H."/>
            <person name="Johannesson H."/>
        </authorList>
    </citation>
    <scope>NUCLEOTIDE SEQUENCE</scope>
    <source>
        <strain evidence="3">CBS 606.72</strain>
    </source>
</reference>
<dbReference type="AlphaFoldDB" id="A0AA39WX38"/>
<dbReference type="GO" id="GO:0005634">
    <property type="term" value="C:nucleus"/>
    <property type="evidence" value="ECO:0007669"/>
    <property type="project" value="TreeGrafter"/>
</dbReference>
<feature type="region of interest" description="Disordered" evidence="2">
    <location>
        <begin position="383"/>
        <end position="404"/>
    </location>
</feature>
<accession>A0AA39WX38</accession>
<dbReference type="GO" id="GO:0000289">
    <property type="term" value="P:nuclear-transcribed mRNA poly(A) tail shortening"/>
    <property type="evidence" value="ECO:0007669"/>
    <property type="project" value="TreeGrafter"/>
</dbReference>
<name>A0AA39WX38_9PEZI</name>
<evidence type="ECO:0000256" key="2">
    <source>
        <dbReference type="SAM" id="MobiDB-lite"/>
    </source>
</evidence>
<proteinExistence type="inferred from homology"/>
<dbReference type="Gene3D" id="3.30.420.10">
    <property type="entry name" value="Ribonuclease H-like superfamily/Ribonuclease H"/>
    <property type="match status" value="1"/>
</dbReference>
<dbReference type="PANTHER" id="PTHR15092">
    <property type="entry name" value="POLY A -SPECIFIC RIBONUCLEASE/TARGET OF EGR1, MEMBER 1"/>
    <property type="match status" value="1"/>
</dbReference>
<feature type="compositionally biased region" description="Acidic residues" evidence="2">
    <location>
        <begin position="446"/>
        <end position="457"/>
    </location>
</feature>
<feature type="region of interest" description="Disordered" evidence="2">
    <location>
        <begin position="429"/>
        <end position="457"/>
    </location>
</feature>
<dbReference type="GO" id="GO:1990431">
    <property type="term" value="P:priRNA 3'-end processing"/>
    <property type="evidence" value="ECO:0007669"/>
    <property type="project" value="TreeGrafter"/>
</dbReference>
<dbReference type="Proteomes" id="UP001175000">
    <property type="component" value="Unassembled WGS sequence"/>
</dbReference>
<dbReference type="GO" id="GO:0000175">
    <property type="term" value="F:3'-5'-RNA exonuclease activity"/>
    <property type="evidence" value="ECO:0007669"/>
    <property type="project" value="TreeGrafter"/>
</dbReference>
<gene>
    <name evidence="3" type="ORF">B0T14DRAFT_564572</name>
</gene>
<comment type="caution">
    <text evidence="3">The sequence shown here is derived from an EMBL/GenBank/DDBJ whole genome shotgun (WGS) entry which is preliminary data.</text>
</comment>
<dbReference type="SUPFAM" id="SSF53098">
    <property type="entry name" value="Ribonuclease H-like"/>
    <property type="match status" value="1"/>
</dbReference>
<protein>
    <submittedName>
        <fullName evidence="3">Ribonuclease H-like domain-containing protein</fullName>
    </submittedName>
</protein>
<dbReference type="InterPro" id="IPR006941">
    <property type="entry name" value="RNase_CAF1"/>
</dbReference>
<sequence length="457" mass="51845">MERQVLNINQAYFWLSFPADIEAISSAEFVSFDLEMTGVKARIDKPTAPLTQHIYQQAKGAAQIFNILQVGISCASYDGDSGAYRVRSFNFGLTPMLKEVAKVPTLARKSNGFSLEKAFAVGIPYLSRAEARMAQGLYDQSRETVERSLGSSSRAFETRTGIHGPSWRQEAKVWLFRYVIEAVFWLRIRRRDRSQDFCDPDASELTLDRAQGRLKVAETRLKNEPPFIVGHSSLFDLCFLYETFIGRLPDDITSFTEDIHSLFPRLVDTEHLTSAQGTGDRNLLKLYQLYKREQFPRIFPKTNDSCYRNHQPAHQAGFDSFMTMTVFLKASTEMAKMEKCLWYKRRVEEAKDSSSQPSVAEAFAKLNPFAPEFVGKGVSPKLSVASSEAGSGKDQNDEEKRSIPGWETEFWAKYANKIRMGSKAVLDLEGMKEEVEENQQGPTREEGEEEEGETEEV</sequence>
<dbReference type="PANTHER" id="PTHR15092:SF22">
    <property type="entry name" value="POLY(A)-SPECIFIC RIBONUCLEASE PNLDC1"/>
    <property type="match status" value="1"/>
</dbReference>
<dbReference type="GO" id="GO:1990432">
    <property type="term" value="P:siRNA 3'-end processing"/>
    <property type="evidence" value="ECO:0007669"/>
    <property type="project" value="TreeGrafter"/>
</dbReference>
<dbReference type="InterPro" id="IPR051181">
    <property type="entry name" value="CAF1_poly(A)_ribonucleases"/>
</dbReference>
<dbReference type="GO" id="GO:0003723">
    <property type="term" value="F:RNA binding"/>
    <property type="evidence" value="ECO:0007669"/>
    <property type="project" value="TreeGrafter"/>
</dbReference>
<organism evidence="3 4">
    <name type="scientific">Immersiella caudata</name>
    <dbReference type="NCBI Taxonomy" id="314043"/>
    <lineage>
        <taxon>Eukaryota</taxon>
        <taxon>Fungi</taxon>
        <taxon>Dikarya</taxon>
        <taxon>Ascomycota</taxon>
        <taxon>Pezizomycotina</taxon>
        <taxon>Sordariomycetes</taxon>
        <taxon>Sordariomycetidae</taxon>
        <taxon>Sordariales</taxon>
        <taxon>Lasiosphaeriaceae</taxon>
        <taxon>Immersiella</taxon>
    </lineage>
</organism>
<comment type="similarity">
    <text evidence="1">Belongs to the CAF1 family.</text>
</comment>
<dbReference type="EMBL" id="JAULSU010000003">
    <property type="protein sequence ID" value="KAK0623185.1"/>
    <property type="molecule type" value="Genomic_DNA"/>
</dbReference>
<dbReference type="InterPro" id="IPR036397">
    <property type="entry name" value="RNaseH_sf"/>
</dbReference>
<keyword evidence="4" id="KW-1185">Reference proteome</keyword>
<evidence type="ECO:0000313" key="3">
    <source>
        <dbReference type="EMBL" id="KAK0623185.1"/>
    </source>
</evidence>
<dbReference type="InterPro" id="IPR012337">
    <property type="entry name" value="RNaseH-like_sf"/>
</dbReference>
<evidence type="ECO:0000256" key="1">
    <source>
        <dbReference type="ARBA" id="ARBA00008372"/>
    </source>
</evidence>
<evidence type="ECO:0000313" key="4">
    <source>
        <dbReference type="Proteomes" id="UP001175000"/>
    </source>
</evidence>
<dbReference type="Pfam" id="PF04857">
    <property type="entry name" value="CAF1"/>
    <property type="match status" value="1"/>
</dbReference>